<name>A0A2M4CFQ3_9DIPT</name>
<protein>
    <submittedName>
        <fullName evidence="2">Putative secreted protein</fullName>
    </submittedName>
</protein>
<feature type="signal peptide" evidence="1">
    <location>
        <begin position="1"/>
        <end position="17"/>
    </location>
</feature>
<dbReference type="EMBL" id="GGFJ01015036">
    <property type="protein sequence ID" value="MBW64177.1"/>
    <property type="molecule type" value="Transcribed_RNA"/>
</dbReference>
<sequence>MVLLVLFSCPIFRLLSSITSSPKADSFPKLPKRVPNFKSFCSTKTFSRLIFCWFCAHLNFKYCTFE</sequence>
<organism evidence="2">
    <name type="scientific">Anopheles marajoara</name>
    <dbReference type="NCBI Taxonomy" id="58244"/>
    <lineage>
        <taxon>Eukaryota</taxon>
        <taxon>Metazoa</taxon>
        <taxon>Ecdysozoa</taxon>
        <taxon>Arthropoda</taxon>
        <taxon>Hexapoda</taxon>
        <taxon>Insecta</taxon>
        <taxon>Pterygota</taxon>
        <taxon>Neoptera</taxon>
        <taxon>Endopterygota</taxon>
        <taxon>Diptera</taxon>
        <taxon>Nematocera</taxon>
        <taxon>Culicoidea</taxon>
        <taxon>Culicidae</taxon>
        <taxon>Anophelinae</taxon>
        <taxon>Anopheles</taxon>
    </lineage>
</organism>
<feature type="chain" id="PRO_5014714435" evidence="1">
    <location>
        <begin position="18"/>
        <end position="66"/>
    </location>
</feature>
<keyword evidence="1" id="KW-0732">Signal</keyword>
<evidence type="ECO:0000256" key="1">
    <source>
        <dbReference type="SAM" id="SignalP"/>
    </source>
</evidence>
<dbReference type="AlphaFoldDB" id="A0A2M4CFQ3"/>
<proteinExistence type="predicted"/>
<evidence type="ECO:0000313" key="2">
    <source>
        <dbReference type="EMBL" id="MBW64177.1"/>
    </source>
</evidence>
<reference evidence="2" key="1">
    <citation type="submission" date="2018-01" db="EMBL/GenBank/DDBJ databases">
        <title>An insight into the sialome of Amazonian anophelines.</title>
        <authorList>
            <person name="Ribeiro J.M."/>
            <person name="Scarpassa V."/>
            <person name="Calvo E."/>
        </authorList>
    </citation>
    <scope>NUCLEOTIDE SEQUENCE</scope>
    <source>
        <tissue evidence="2">Salivary glands</tissue>
    </source>
</reference>
<accession>A0A2M4CFQ3</accession>